<protein>
    <submittedName>
        <fullName evidence="1">Uncharacterized protein</fullName>
    </submittedName>
</protein>
<name>A0A0F9VXJ2_9ZZZZ</name>
<gene>
    <name evidence="1" type="ORF">LCGC14_0431080</name>
</gene>
<accession>A0A0F9VXJ2</accession>
<dbReference type="AlphaFoldDB" id="A0A0F9VXJ2"/>
<organism evidence="1">
    <name type="scientific">marine sediment metagenome</name>
    <dbReference type="NCBI Taxonomy" id="412755"/>
    <lineage>
        <taxon>unclassified sequences</taxon>
        <taxon>metagenomes</taxon>
        <taxon>ecological metagenomes</taxon>
    </lineage>
</organism>
<dbReference type="EMBL" id="LAZR01000403">
    <property type="protein sequence ID" value="KKN70413.1"/>
    <property type="molecule type" value="Genomic_DNA"/>
</dbReference>
<sequence length="80" mass="9471">MEVKIVEKTKVLSKGNEHWLEIRDKFNQLIDGLMLEITGLSPKEANALRQYSYRVAKVRAFTRKRQGDTILYLYKKELEQ</sequence>
<evidence type="ECO:0000313" key="1">
    <source>
        <dbReference type="EMBL" id="KKN70413.1"/>
    </source>
</evidence>
<comment type="caution">
    <text evidence="1">The sequence shown here is derived from an EMBL/GenBank/DDBJ whole genome shotgun (WGS) entry which is preliminary data.</text>
</comment>
<reference evidence="1" key="1">
    <citation type="journal article" date="2015" name="Nature">
        <title>Complex archaea that bridge the gap between prokaryotes and eukaryotes.</title>
        <authorList>
            <person name="Spang A."/>
            <person name="Saw J.H."/>
            <person name="Jorgensen S.L."/>
            <person name="Zaremba-Niedzwiedzka K."/>
            <person name="Martijn J."/>
            <person name="Lind A.E."/>
            <person name="van Eijk R."/>
            <person name="Schleper C."/>
            <person name="Guy L."/>
            <person name="Ettema T.J."/>
        </authorList>
    </citation>
    <scope>NUCLEOTIDE SEQUENCE</scope>
</reference>
<proteinExistence type="predicted"/>